<accession>A0A356LGH1</accession>
<proteinExistence type="predicted"/>
<dbReference type="PANTHER" id="PTHR42850">
    <property type="entry name" value="METALLOPHOSPHOESTERASE"/>
    <property type="match status" value="1"/>
</dbReference>
<dbReference type="PANTHER" id="PTHR42850:SF7">
    <property type="entry name" value="BIS(5'-NUCLEOSYL)-TETRAPHOSPHATASE PRPE [ASYMMETRICAL]"/>
    <property type="match status" value="1"/>
</dbReference>
<dbReference type="SUPFAM" id="SSF56300">
    <property type="entry name" value="Metallo-dependent phosphatases"/>
    <property type="match status" value="1"/>
</dbReference>
<gene>
    <name evidence="2" type="ORF">DD666_11795</name>
</gene>
<dbReference type="GO" id="GO:0016791">
    <property type="term" value="F:phosphatase activity"/>
    <property type="evidence" value="ECO:0007669"/>
    <property type="project" value="TreeGrafter"/>
</dbReference>
<dbReference type="AlphaFoldDB" id="A0A356LGH1"/>
<dbReference type="EMBL" id="DOEK01000029">
    <property type="protein sequence ID" value="HBP30086.1"/>
    <property type="molecule type" value="Genomic_DNA"/>
</dbReference>
<dbReference type="Pfam" id="PF00149">
    <property type="entry name" value="Metallophos"/>
    <property type="match status" value="1"/>
</dbReference>
<dbReference type="InterPro" id="IPR050126">
    <property type="entry name" value="Ap4A_hydrolase"/>
</dbReference>
<sequence>MNMCNLVSISERILLFTGSKNTMNLLHSYQPIVTLPSASLDIIGDVHGEYEALSLLLHYLGYDSLGRHAAGRKLVFIGDLCDRGPDSPAVVRLVQGMANAGNAICVLGNHELNILRGLRKDGNSWFWNETADGDVKFGKMRVLPMAERQSVLDFFTNLPIVACNSQLRVVHAAWHTPSFNEIGSQALTSIVEYFDARERQTNDVIHSDSRFQYYVAEQKQWRVHISDEAQAVPFLGATAYMRELRQMANPIRVLTSGVETADSGTLFSGGEWRFVQRARWWDSYTEAVPVLIGHYWRNPQDKPVSALSRGRDLFAGVAPYDWHGACGNVFCVDYCVGARFLERSGVMAQGQTRLAAMRWPERTLMFDSGEQVATGNFGRLAG</sequence>
<dbReference type="InterPro" id="IPR029052">
    <property type="entry name" value="Metallo-depent_PP-like"/>
</dbReference>
<evidence type="ECO:0000313" key="2">
    <source>
        <dbReference type="EMBL" id="HBP30086.1"/>
    </source>
</evidence>
<dbReference type="Proteomes" id="UP000264036">
    <property type="component" value="Unassembled WGS sequence"/>
</dbReference>
<dbReference type="GO" id="GO:0005737">
    <property type="term" value="C:cytoplasm"/>
    <property type="evidence" value="ECO:0007669"/>
    <property type="project" value="TreeGrafter"/>
</dbReference>
<dbReference type="InterPro" id="IPR004843">
    <property type="entry name" value="Calcineurin-like_PHP"/>
</dbReference>
<name>A0A356LGH1_9BURK</name>
<evidence type="ECO:0000259" key="1">
    <source>
        <dbReference type="Pfam" id="PF00149"/>
    </source>
</evidence>
<evidence type="ECO:0000313" key="3">
    <source>
        <dbReference type="Proteomes" id="UP000264036"/>
    </source>
</evidence>
<organism evidence="2 3">
    <name type="scientific">Advenella kashmirensis</name>
    <dbReference type="NCBI Taxonomy" id="310575"/>
    <lineage>
        <taxon>Bacteria</taxon>
        <taxon>Pseudomonadati</taxon>
        <taxon>Pseudomonadota</taxon>
        <taxon>Betaproteobacteria</taxon>
        <taxon>Burkholderiales</taxon>
        <taxon>Alcaligenaceae</taxon>
    </lineage>
</organism>
<comment type="caution">
    <text evidence="2">The sequence shown here is derived from an EMBL/GenBank/DDBJ whole genome shotgun (WGS) entry which is preliminary data.</text>
</comment>
<feature type="domain" description="Calcineurin-like phosphoesterase" evidence="1">
    <location>
        <begin position="42"/>
        <end position="170"/>
    </location>
</feature>
<protein>
    <submittedName>
        <fullName evidence="2">Metallophosphoesterase</fullName>
    </submittedName>
</protein>
<reference evidence="2 3" key="1">
    <citation type="journal article" date="2018" name="Nat. Biotechnol.">
        <title>A standardized bacterial taxonomy based on genome phylogeny substantially revises the tree of life.</title>
        <authorList>
            <person name="Parks D.H."/>
            <person name="Chuvochina M."/>
            <person name="Waite D.W."/>
            <person name="Rinke C."/>
            <person name="Skarshewski A."/>
            <person name="Chaumeil P.A."/>
            <person name="Hugenholtz P."/>
        </authorList>
    </citation>
    <scope>NUCLEOTIDE SEQUENCE [LARGE SCALE GENOMIC DNA]</scope>
    <source>
        <strain evidence="2">UBA10707</strain>
    </source>
</reference>
<dbReference type="Gene3D" id="3.60.21.10">
    <property type="match status" value="1"/>
</dbReference>